<evidence type="ECO:0000313" key="6">
    <source>
        <dbReference type="Proteomes" id="UP000069135"/>
    </source>
</evidence>
<dbReference type="Proteomes" id="UP000069135">
    <property type="component" value="Chromosome"/>
</dbReference>
<evidence type="ECO:0000256" key="1">
    <source>
        <dbReference type="ARBA" id="ARBA00010688"/>
    </source>
</evidence>
<dbReference type="InterPro" id="IPR011611">
    <property type="entry name" value="PfkB_dom"/>
</dbReference>
<dbReference type="PROSITE" id="PS00583">
    <property type="entry name" value="PFKB_KINASES_1"/>
    <property type="match status" value="1"/>
</dbReference>
<gene>
    <name evidence="5" type="ORF">PeribacterD1_0734</name>
</gene>
<dbReference type="InterPro" id="IPR029056">
    <property type="entry name" value="Ribokinase-like"/>
</dbReference>
<organism evidence="5 6">
    <name type="scientific">Candidatus Peribacter riflensis</name>
    <dbReference type="NCBI Taxonomy" id="1735162"/>
    <lineage>
        <taxon>Bacteria</taxon>
        <taxon>Candidatus Peregrinibacteriota</taxon>
        <taxon>Candidatus Peribacteria</taxon>
        <taxon>Candidatus Peribacterales</taxon>
        <taxon>Candidatus Peribacteraceae</taxon>
        <taxon>Candidatus Peribacter</taxon>
    </lineage>
</organism>
<dbReference type="GO" id="GO:0004747">
    <property type="term" value="F:ribokinase activity"/>
    <property type="evidence" value="ECO:0007669"/>
    <property type="project" value="UniProtKB-EC"/>
</dbReference>
<dbReference type="SUPFAM" id="SSF53613">
    <property type="entry name" value="Ribokinase-like"/>
    <property type="match status" value="1"/>
</dbReference>
<dbReference type="InterPro" id="IPR002173">
    <property type="entry name" value="Carboh/pur_kinase_PfkB_CS"/>
</dbReference>
<feature type="domain" description="Carbohydrate kinase PfkB" evidence="4">
    <location>
        <begin position="33"/>
        <end position="303"/>
    </location>
</feature>
<dbReference type="KEGG" id="prf:PeribacterA2_0733"/>
<dbReference type="STRING" id="1735162.PeribacterB2_0734"/>
<keyword evidence="3 5" id="KW-0418">Kinase</keyword>
<evidence type="ECO:0000259" key="4">
    <source>
        <dbReference type="Pfam" id="PF00294"/>
    </source>
</evidence>
<dbReference type="EC" id="2.7.1.15" evidence="5"/>
<dbReference type="InterPro" id="IPR002139">
    <property type="entry name" value="Ribo/fructo_kinase"/>
</dbReference>
<evidence type="ECO:0000256" key="3">
    <source>
        <dbReference type="ARBA" id="ARBA00022777"/>
    </source>
</evidence>
<comment type="similarity">
    <text evidence="1">Belongs to the carbohydrate kinase PfkB family.</text>
</comment>
<reference evidence="5 6" key="2">
    <citation type="journal article" date="2016" name="PeerJ">
        <title>Analysis of five complete genome sequences for members of the class Peribacteria in the recently recognized Peregrinibacteria bacterial phylum.</title>
        <authorList>
            <person name="Anantharaman K."/>
            <person name="Brown C.T."/>
            <person name="Burstein D."/>
            <person name="Castelle C.J."/>
            <person name="Probst A.J."/>
            <person name="Thomas B.C."/>
            <person name="Williams K.H."/>
            <person name="Banfield J.F."/>
        </authorList>
    </citation>
    <scope>NUCLEOTIDE SEQUENCE [LARGE SCALE GENOMIC DNA]</scope>
    <source>
        <strain evidence="5">RIFOXYD1_FULL_PER-ii_59_16</strain>
    </source>
</reference>
<protein>
    <submittedName>
        <fullName evidence="5">Ribokinase</fullName>
        <ecNumber evidence="5">2.7.1.15</ecNumber>
    </submittedName>
</protein>
<name>A0A0S1SVS7_9BACT</name>
<reference evidence="6" key="1">
    <citation type="submission" date="2015-10" db="EMBL/GenBank/DDBJ databases">
        <title>Analysis of five complete genome sequences for members of the class Peribacteria in the recently recognized Peregrinibacteria bacterial phylum.</title>
        <authorList>
            <person name="Anantharaman K."/>
            <person name="Brown C.T."/>
            <person name="Burstein D."/>
            <person name="Castelle C.J."/>
            <person name="Probst A.J."/>
            <person name="Thomas B.C."/>
            <person name="Williams K.H."/>
            <person name="Banfield J.F."/>
        </authorList>
    </citation>
    <scope>NUCLEOTIDE SEQUENCE [LARGE SCALE GENOMIC DNA]</scope>
</reference>
<accession>A0A0S1SVM6</accession>
<accession>A0A0S1SC16</accession>
<dbReference type="PRINTS" id="PR00990">
    <property type="entry name" value="RIBOKINASE"/>
</dbReference>
<evidence type="ECO:0000256" key="2">
    <source>
        <dbReference type="ARBA" id="ARBA00022679"/>
    </source>
</evidence>
<accession>A0A0S1SMZ2</accession>
<sequence length="325" mass="34919">MSIGGATYDLFVRLKRDALCEMNQQPMFALPLGEKIHVDEVIETCGGGASNTSVGLARLGCDALFEGVIGSDLWGQRLIANLQKEGVNTSHALIVENEVSSFSIILSASGGERVILYTPGANAHLHKSNFDREIAQQMNWVYLNHIQESAHDIQEDIVEILAQEHLHLTWNPGGRQVAAGIDAPMNKRLLPFADLLLLNFEEALDFTHTSTLEHALVALLASGAKRICVTDGRRGVTATDGERRYQCPCDDSAPVVDTTGAGDAFGTGVTWALLKGLPFPTALKAGTLNAAGVVGAMGAQQGLLTEETMQEYLRSTPLTVSDRPL</sequence>
<accession>A0A0S1SPI6</accession>
<dbReference type="PANTHER" id="PTHR10584">
    <property type="entry name" value="SUGAR KINASE"/>
    <property type="match status" value="1"/>
</dbReference>
<dbReference type="PANTHER" id="PTHR10584:SF166">
    <property type="entry name" value="RIBOKINASE"/>
    <property type="match status" value="1"/>
</dbReference>
<dbReference type="EMBL" id="CP013065">
    <property type="protein sequence ID" value="ALM13405.1"/>
    <property type="molecule type" value="Genomic_DNA"/>
</dbReference>
<accession>A0A0S1SVS7</accession>
<dbReference type="Gene3D" id="3.40.1190.20">
    <property type="match status" value="1"/>
</dbReference>
<keyword evidence="2 5" id="KW-0808">Transferase</keyword>
<evidence type="ECO:0000313" key="5">
    <source>
        <dbReference type="EMBL" id="ALM13405.1"/>
    </source>
</evidence>
<dbReference type="AlphaFoldDB" id="A0A0S1SVS7"/>
<proteinExistence type="inferred from homology"/>
<dbReference type="Pfam" id="PF00294">
    <property type="entry name" value="PfkB"/>
    <property type="match status" value="1"/>
</dbReference>